<proteinExistence type="predicted"/>
<name>A0A1Q9D1Z3_SYMMI</name>
<reference evidence="2 3" key="1">
    <citation type="submission" date="2016-02" db="EMBL/GenBank/DDBJ databases">
        <title>Genome analysis of coral dinoflagellate symbionts highlights evolutionary adaptations to a symbiotic lifestyle.</title>
        <authorList>
            <person name="Aranda M."/>
            <person name="Li Y."/>
            <person name="Liew Y.J."/>
            <person name="Baumgarten S."/>
            <person name="Simakov O."/>
            <person name="Wilson M."/>
            <person name="Piel J."/>
            <person name="Ashoor H."/>
            <person name="Bougouffa S."/>
            <person name="Bajic V.B."/>
            <person name="Ryu T."/>
            <person name="Ravasi T."/>
            <person name="Bayer T."/>
            <person name="Micklem G."/>
            <person name="Kim H."/>
            <person name="Bhak J."/>
            <person name="Lajeunesse T.C."/>
            <person name="Voolstra C.R."/>
        </authorList>
    </citation>
    <scope>NUCLEOTIDE SEQUENCE [LARGE SCALE GENOMIC DNA]</scope>
    <source>
        <strain evidence="2 3">CCMP2467</strain>
    </source>
</reference>
<feature type="compositionally biased region" description="Pro residues" evidence="1">
    <location>
        <begin position="79"/>
        <end position="90"/>
    </location>
</feature>
<feature type="compositionally biased region" description="Low complexity" evidence="1">
    <location>
        <begin position="9"/>
        <end position="21"/>
    </location>
</feature>
<evidence type="ECO:0000313" key="2">
    <source>
        <dbReference type="EMBL" id="OLP89164.1"/>
    </source>
</evidence>
<evidence type="ECO:0000313" key="3">
    <source>
        <dbReference type="Proteomes" id="UP000186817"/>
    </source>
</evidence>
<dbReference type="Proteomes" id="UP000186817">
    <property type="component" value="Unassembled WGS sequence"/>
</dbReference>
<feature type="compositionally biased region" description="Polar residues" evidence="1">
    <location>
        <begin position="96"/>
        <end position="108"/>
    </location>
</feature>
<dbReference type="AlphaFoldDB" id="A0A1Q9D1Z3"/>
<dbReference type="EMBL" id="LSRX01000775">
    <property type="protein sequence ID" value="OLP89164.1"/>
    <property type="molecule type" value="Genomic_DNA"/>
</dbReference>
<comment type="caution">
    <text evidence="2">The sequence shown here is derived from an EMBL/GenBank/DDBJ whole genome shotgun (WGS) entry which is preliminary data.</text>
</comment>
<feature type="region of interest" description="Disordered" evidence="1">
    <location>
        <begin position="1"/>
        <end position="22"/>
    </location>
</feature>
<feature type="region of interest" description="Disordered" evidence="1">
    <location>
        <begin position="69"/>
        <end position="108"/>
    </location>
</feature>
<evidence type="ECO:0000256" key="1">
    <source>
        <dbReference type="SAM" id="MobiDB-lite"/>
    </source>
</evidence>
<organism evidence="2 3">
    <name type="scientific">Symbiodinium microadriaticum</name>
    <name type="common">Dinoflagellate</name>
    <name type="synonym">Zooxanthella microadriatica</name>
    <dbReference type="NCBI Taxonomy" id="2951"/>
    <lineage>
        <taxon>Eukaryota</taxon>
        <taxon>Sar</taxon>
        <taxon>Alveolata</taxon>
        <taxon>Dinophyceae</taxon>
        <taxon>Suessiales</taxon>
        <taxon>Symbiodiniaceae</taxon>
        <taxon>Symbiodinium</taxon>
    </lineage>
</organism>
<sequence length="108" mass="11685">MTDWVRSWGDSASASPSDSPGVTKILCQLREFRDELQKCALQTEATAAKVDTLTEAVNHVSTKVQAVESTLSKMNASPPKAPPPSFPAPDLPAETTGETARQQPFQWD</sequence>
<gene>
    <name evidence="2" type="ORF">AK812_SmicGene29395</name>
</gene>
<accession>A0A1Q9D1Z3</accession>
<protein>
    <submittedName>
        <fullName evidence="2">Uncharacterized protein</fullName>
    </submittedName>
</protein>
<keyword evidence="3" id="KW-1185">Reference proteome</keyword>